<comment type="caution">
    <text evidence="2">The sequence shown here is derived from an EMBL/GenBank/DDBJ whole genome shotgun (WGS) entry which is preliminary data.</text>
</comment>
<evidence type="ECO:0000313" key="3">
    <source>
        <dbReference type="Proteomes" id="UP000663850"/>
    </source>
</evidence>
<evidence type="ECO:0000256" key="1">
    <source>
        <dbReference type="SAM" id="Coils"/>
    </source>
</evidence>
<dbReference type="Proteomes" id="UP000663850">
    <property type="component" value="Unassembled WGS sequence"/>
</dbReference>
<proteinExistence type="predicted"/>
<sequence length="110" mass="12191">MQLRSAEQLDKIAAALLRLAEGDTPKDEIETEVAPLLERLSAEVRLIESEADSIEAEMEGLKVKTGQNATGTGDFERIEDGVRKLRRIAALFTQDEEDFGLSACNRWISV</sequence>
<name>A0A8H3D0L5_9AGAM</name>
<keyword evidence="1" id="KW-0175">Coiled coil</keyword>
<dbReference type="AlphaFoldDB" id="A0A8H3D0L5"/>
<organism evidence="2 3">
    <name type="scientific">Rhizoctonia solani</name>
    <dbReference type="NCBI Taxonomy" id="456999"/>
    <lineage>
        <taxon>Eukaryota</taxon>
        <taxon>Fungi</taxon>
        <taxon>Dikarya</taxon>
        <taxon>Basidiomycota</taxon>
        <taxon>Agaricomycotina</taxon>
        <taxon>Agaricomycetes</taxon>
        <taxon>Cantharellales</taxon>
        <taxon>Ceratobasidiaceae</taxon>
        <taxon>Rhizoctonia</taxon>
    </lineage>
</organism>
<protein>
    <submittedName>
        <fullName evidence="2">Uncharacterized protein</fullName>
    </submittedName>
</protein>
<accession>A0A8H3D0L5</accession>
<evidence type="ECO:0000313" key="2">
    <source>
        <dbReference type="EMBL" id="CAE6507117.1"/>
    </source>
</evidence>
<gene>
    <name evidence="2" type="ORF">RDB_LOCUS102843</name>
</gene>
<reference evidence="2" key="1">
    <citation type="submission" date="2021-01" db="EMBL/GenBank/DDBJ databases">
        <authorList>
            <person name="Kaushik A."/>
        </authorList>
    </citation>
    <scope>NUCLEOTIDE SEQUENCE</scope>
    <source>
        <strain evidence="2">Type strain: AG8-Rh-89/</strain>
    </source>
</reference>
<dbReference type="EMBL" id="CAJMWZ010005501">
    <property type="protein sequence ID" value="CAE6507117.1"/>
    <property type="molecule type" value="Genomic_DNA"/>
</dbReference>
<feature type="coiled-coil region" evidence="1">
    <location>
        <begin position="37"/>
        <end position="64"/>
    </location>
</feature>